<reference evidence="2" key="1">
    <citation type="journal article" date="2014" name="Int. J. Syst. Evol. Microbiol.">
        <title>Complete genome sequence of Corynebacterium casei LMG S-19264T (=DSM 44701T), isolated from a smear-ripened cheese.</title>
        <authorList>
            <consortium name="US DOE Joint Genome Institute (JGI-PGF)"/>
            <person name="Walter F."/>
            <person name="Albersmeier A."/>
            <person name="Kalinowski J."/>
            <person name="Ruckert C."/>
        </authorList>
    </citation>
    <scope>NUCLEOTIDE SEQUENCE</scope>
    <source>
        <strain evidence="2">KCTC 23224</strain>
    </source>
</reference>
<proteinExistence type="predicted"/>
<name>A0A8J3CYE6_9BACT</name>
<dbReference type="GO" id="GO:0003697">
    <property type="term" value="F:single-stranded DNA binding"/>
    <property type="evidence" value="ECO:0007669"/>
    <property type="project" value="InterPro"/>
</dbReference>
<evidence type="ECO:0000313" key="3">
    <source>
        <dbReference type="Proteomes" id="UP000642809"/>
    </source>
</evidence>
<dbReference type="Pfam" id="PF08401">
    <property type="entry name" value="ArdcN"/>
    <property type="match status" value="1"/>
</dbReference>
<sequence length="148" mass="16898">MKDQTKTAEILPKEKKAMNPKREQLIINSIAAKAIRQAKVDESTTAQEAIFWTSKTVNYMLIHHVYDTQGATELNTFHQWKEKGATIKKGAQGFAIWGQPINKQKKEGTGTPDPENDFEFFPMCYLFSDLQVIISKEEDKTDFQTVNV</sequence>
<feature type="domain" description="N-terminal" evidence="1">
    <location>
        <begin position="55"/>
        <end position="108"/>
    </location>
</feature>
<comment type="caution">
    <text evidence="2">The sequence shown here is derived from an EMBL/GenBank/DDBJ whole genome shotgun (WGS) entry which is preliminary data.</text>
</comment>
<dbReference type="InterPro" id="IPR013610">
    <property type="entry name" value="ArdC_N"/>
</dbReference>
<protein>
    <recommendedName>
        <fullName evidence="1">N-terminal domain-containing protein</fullName>
    </recommendedName>
</protein>
<organism evidence="2 3">
    <name type="scientific">Mongoliitalea lutea</name>
    <dbReference type="NCBI Taxonomy" id="849756"/>
    <lineage>
        <taxon>Bacteria</taxon>
        <taxon>Pseudomonadati</taxon>
        <taxon>Bacteroidota</taxon>
        <taxon>Cytophagia</taxon>
        <taxon>Cytophagales</taxon>
        <taxon>Cyclobacteriaceae</taxon>
        <taxon>Mongoliitalea</taxon>
    </lineage>
</organism>
<dbReference type="RefSeq" id="WP_189583522.1">
    <property type="nucleotide sequence ID" value="NZ_BMYF01000017.1"/>
</dbReference>
<evidence type="ECO:0000259" key="1">
    <source>
        <dbReference type="Pfam" id="PF08401"/>
    </source>
</evidence>
<gene>
    <name evidence="2" type="ORF">GCM10008106_26760</name>
</gene>
<evidence type="ECO:0000313" key="2">
    <source>
        <dbReference type="EMBL" id="GHB44354.1"/>
    </source>
</evidence>
<dbReference type="AlphaFoldDB" id="A0A8J3CYE6"/>
<keyword evidence="3" id="KW-1185">Reference proteome</keyword>
<accession>A0A8J3CYE6</accession>
<dbReference type="Proteomes" id="UP000642809">
    <property type="component" value="Unassembled WGS sequence"/>
</dbReference>
<dbReference type="EMBL" id="BMYF01000017">
    <property type="protein sequence ID" value="GHB44354.1"/>
    <property type="molecule type" value="Genomic_DNA"/>
</dbReference>
<reference evidence="2" key="2">
    <citation type="submission" date="2020-09" db="EMBL/GenBank/DDBJ databases">
        <authorList>
            <person name="Sun Q."/>
            <person name="Kim S."/>
        </authorList>
    </citation>
    <scope>NUCLEOTIDE SEQUENCE</scope>
    <source>
        <strain evidence="2">KCTC 23224</strain>
    </source>
</reference>